<dbReference type="AlphaFoldDB" id="A0A4Y2BXD6"/>
<organism evidence="1 2">
    <name type="scientific">Araneus ventricosus</name>
    <name type="common">Orbweaver spider</name>
    <name type="synonym">Epeira ventricosa</name>
    <dbReference type="NCBI Taxonomy" id="182803"/>
    <lineage>
        <taxon>Eukaryota</taxon>
        <taxon>Metazoa</taxon>
        <taxon>Ecdysozoa</taxon>
        <taxon>Arthropoda</taxon>
        <taxon>Chelicerata</taxon>
        <taxon>Arachnida</taxon>
        <taxon>Araneae</taxon>
        <taxon>Araneomorphae</taxon>
        <taxon>Entelegynae</taxon>
        <taxon>Araneoidea</taxon>
        <taxon>Araneidae</taxon>
        <taxon>Araneus</taxon>
    </lineage>
</organism>
<sequence length="104" mass="11548">MQVQAGVSEHMFNRHCDCRGKTYLCAFVDQTKFLPKTPTGPYIETGLVWMSGRELPGRMNPDFSFIMSIVVSGYAVCQANSCSLHSGHGQCFVVAGITFVWDYS</sequence>
<evidence type="ECO:0000313" key="1">
    <source>
        <dbReference type="EMBL" id="GBL96901.1"/>
    </source>
</evidence>
<gene>
    <name evidence="1" type="ORF">AVEN_168696_1</name>
</gene>
<comment type="caution">
    <text evidence="1">The sequence shown here is derived from an EMBL/GenBank/DDBJ whole genome shotgun (WGS) entry which is preliminary data.</text>
</comment>
<protein>
    <submittedName>
        <fullName evidence="1">Uncharacterized protein</fullName>
    </submittedName>
</protein>
<evidence type="ECO:0000313" key="2">
    <source>
        <dbReference type="Proteomes" id="UP000499080"/>
    </source>
</evidence>
<reference evidence="1 2" key="1">
    <citation type="journal article" date="2019" name="Sci. Rep.">
        <title>Orb-weaving spider Araneus ventricosus genome elucidates the spidroin gene catalogue.</title>
        <authorList>
            <person name="Kono N."/>
            <person name="Nakamura H."/>
            <person name="Ohtoshi R."/>
            <person name="Moran D.A.P."/>
            <person name="Shinohara A."/>
            <person name="Yoshida Y."/>
            <person name="Fujiwara M."/>
            <person name="Mori M."/>
            <person name="Tomita M."/>
            <person name="Arakawa K."/>
        </authorList>
    </citation>
    <scope>NUCLEOTIDE SEQUENCE [LARGE SCALE GENOMIC DNA]</scope>
</reference>
<dbReference type="Proteomes" id="UP000499080">
    <property type="component" value="Unassembled WGS sequence"/>
</dbReference>
<accession>A0A4Y2BXD6</accession>
<proteinExistence type="predicted"/>
<dbReference type="EMBL" id="BGPR01161299">
    <property type="protein sequence ID" value="GBL96901.1"/>
    <property type="molecule type" value="Genomic_DNA"/>
</dbReference>
<name>A0A4Y2BXD6_ARAVE</name>
<keyword evidence="2" id="KW-1185">Reference proteome</keyword>